<evidence type="ECO:0000259" key="2">
    <source>
        <dbReference type="Pfam" id="PF00487"/>
    </source>
</evidence>
<reference evidence="3 4" key="1">
    <citation type="submission" date="2018-09" db="EMBL/GenBank/DDBJ databases">
        <title>YIM PH 21725 draft genome.</title>
        <authorList>
            <person name="Miao C."/>
        </authorList>
    </citation>
    <scope>NUCLEOTIDE SEQUENCE [LARGE SCALE GENOMIC DNA]</scope>
    <source>
        <strain evidence="4">YIM PH21725</strain>
    </source>
</reference>
<dbReference type="OrthoDB" id="104711at2"/>
<feature type="transmembrane region" description="Helical" evidence="1">
    <location>
        <begin position="27"/>
        <end position="47"/>
    </location>
</feature>
<evidence type="ECO:0000313" key="4">
    <source>
        <dbReference type="Proteomes" id="UP000285112"/>
    </source>
</evidence>
<protein>
    <submittedName>
        <fullName evidence="3">Acyl-CoA desaturase</fullName>
    </submittedName>
</protein>
<keyword evidence="1" id="KW-0472">Membrane</keyword>
<dbReference type="RefSeq" id="WP_120021663.1">
    <property type="nucleotide sequence ID" value="NZ_QZFV01000021.1"/>
</dbReference>
<keyword evidence="4" id="KW-1185">Reference proteome</keyword>
<comment type="caution">
    <text evidence="3">The sequence shown here is derived from an EMBL/GenBank/DDBJ whole genome shotgun (WGS) entry which is preliminary data.</text>
</comment>
<proteinExistence type="predicted"/>
<organism evidence="3 4">
    <name type="scientific">Amycolatopsis panacis</name>
    <dbReference type="NCBI Taxonomy" id="2340917"/>
    <lineage>
        <taxon>Bacteria</taxon>
        <taxon>Bacillati</taxon>
        <taxon>Actinomycetota</taxon>
        <taxon>Actinomycetes</taxon>
        <taxon>Pseudonocardiales</taxon>
        <taxon>Pseudonocardiaceae</taxon>
        <taxon>Amycolatopsis</taxon>
    </lineage>
</organism>
<gene>
    <name evidence="3" type="ORF">D5S19_02215</name>
</gene>
<feature type="domain" description="Fatty acid desaturase" evidence="2">
    <location>
        <begin position="53"/>
        <end position="309"/>
    </location>
</feature>
<dbReference type="GO" id="GO:0016717">
    <property type="term" value="F:oxidoreductase activity, acting on paired donors, with oxidation of a pair of donors resulting in the reduction of molecular oxygen to two molecules of water"/>
    <property type="evidence" value="ECO:0007669"/>
    <property type="project" value="TreeGrafter"/>
</dbReference>
<accession>A0A419IB97</accession>
<feature type="transmembrane region" description="Helical" evidence="1">
    <location>
        <begin position="197"/>
        <end position="217"/>
    </location>
</feature>
<evidence type="ECO:0000313" key="3">
    <source>
        <dbReference type="EMBL" id="RJQ91321.1"/>
    </source>
</evidence>
<dbReference type="CDD" id="cd03506">
    <property type="entry name" value="Delta6-FADS-like"/>
    <property type="match status" value="1"/>
</dbReference>
<dbReference type="Pfam" id="PF00487">
    <property type="entry name" value="FA_desaturase"/>
    <property type="match status" value="1"/>
</dbReference>
<dbReference type="PANTHER" id="PTHR19353:SF19">
    <property type="entry name" value="DELTA(5) FATTY ACID DESATURASE C-RELATED"/>
    <property type="match status" value="1"/>
</dbReference>
<dbReference type="GO" id="GO:0008610">
    <property type="term" value="P:lipid biosynthetic process"/>
    <property type="evidence" value="ECO:0007669"/>
    <property type="project" value="UniProtKB-ARBA"/>
</dbReference>
<dbReference type="EMBL" id="QZFV01000021">
    <property type="protein sequence ID" value="RJQ91321.1"/>
    <property type="molecule type" value="Genomic_DNA"/>
</dbReference>
<dbReference type="Proteomes" id="UP000285112">
    <property type="component" value="Unassembled WGS sequence"/>
</dbReference>
<keyword evidence="1" id="KW-1133">Transmembrane helix</keyword>
<feature type="transmembrane region" description="Helical" evidence="1">
    <location>
        <begin position="155"/>
        <end position="177"/>
    </location>
</feature>
<dbReference type="InterPro" id="IPR012171">
    <property type="entry name" value="Fatty_acid_desaturase"/>
</dbReference>
<evidence type="ECO:0000256" key="1">
    <source>
        <dbReference type="SAM" id="Phobius"/>
    </source>
</evidence>
<sequence>MVNDRAPGYGSLLAEVREAGLLRRRHGYYVAVITANLAVFAGAWVGFAFLGDTWWQLLIAALLAVVFAQLAFVGHDAGHKQIFRTRRPNDAVGVVHGGLVGMSYQWWIDGHNRHHANPNHEEHDPDLDIPALAFTSRQVRIKQGFLRWMAKNQAFLFFPLLTLEGLNLHISGIRAVWRGETKMRRLEGVLLTAHFAGYLTAVFLVLSPGLAVTFVVVHQALWGVYMGCSFAPNHKGMPTMTGRPVDFLHRQVLTSRNVRGGRVADFVLGGLNYQIEHHLFPNMPRPHLRRAQPIVERYCRRHEIPYVQTGLLHSYRQVLGHLHQLGAPLRAADHARGL</sequence>
<keyword evidence="1" id="KW-0812">Transmembrane</keyword>
<dbReference type="AlphaFoldDB" id="A0A419IB97"/>
<name>A0A419IB97_9PSEU</name>
<dbReference type="PIRSF" id="PIRSF015921">
    <property type="entry name" value="FA_sphinglp_des"/>
    <property type="match status" value="1"/>
</dbReference>
<dbReference type="GO" id="GO:0016020">
    <property type="term" value="C:membrane"/>
    <property type="evidence" value="ECO:0007669"/>
    <property type="project" value="TreeGrafter"/>
</dbReference>
<feature type="transmembrane region" description="Helical" evidence="1">
    <location>
        <begin position="53"/>
        <end position="74"/>
    </location>
</feature>
<dbReference type="PANTHER" id="PTHR19353">
    <property type="entry name" value="FATTY ACID DESATURASE 2"/>
    <property type="match status" value="1"/>
</dbReference>
<dbReference type="InterPro" id="IPR005804">
    <property type="entry name" value="FA_desaturase_dom"/>
</dbReference>